<protein>
    <submittedName>
        <fullName evidence="1">Uncharacterized protein</fullName>
    </submittedName>
</protein>
<dbReference type="Proteomes" id="UP000564425">
    <property type="component" value="Unassembled WGS sequence"/>
</dbReference>
<evidence type="ECO:0000313" key="2">
    <source>
        <dbReference type="Proteomes" id="UP000564425"/>
    </source>
</evidence>
<organism evidence="1 2">
    <name type="scientific">Methanococcus maripaludis</name>
    <name type="common">Methanococcus deltae</name>
    <dbReference type="NCBI Taxonomy" id="39152"/>
    <lineage>
        <taxon>Archaea</taxon>
        <taxon>Methanobacteriati</taxon>
        <taxon>Methanobacteriota</taxon>
        <taxon>Methanomada group</taxon>
        <taxon>Methanococci</taxon>
        <taxon>Methanococcales</taxon>
        <taxon>Methanococcaceae</taxon>
        <taxon>Methanococcus</taxon>
    </lineage>
</organism>
<proteinExistence type="predicted"/>
<dbReference type="RefSeq" id="WP_181501452.1">
    <property type="nucleotide sequence ID" value="NZ_JACDUH010000003.1"/>
</dbReference>
<reference evidence="1 2" key="1">
    <citation type="submission" date="2020-07" db="EMBL/GenBank/DDBJ databases">
        <title>Genomic Encyclopedia of Type Strains, Phase IV (KMG-V): Genome sequencing to study the core and pangenomes of soil and plant-associated prokaryotes.</title>
        <authorList>
            <person name="Whitman W."/>
        </authorList>
    </citation>
    <scope>NUCLEOTIDE SEQUENCE [LARGE SCALE GENOMIC DNA]</scope>
    <source>
        <strain evidence="1 2">A1</strain>
    </source>
</reference>
<sequence length="196" mass="22808">MLPFTVKDTVLFVVGTPKRGRQKLFEYGVRVDKNKPYDLHLVFDTDKLHTCALPDVGALINLMLTSKYMSLFAHSVNKLLYDRDSIFAISIDGIPFVANMVDKSRTKIVEFDGKNYIIFDEFFGVFGVYGCDFEYGDVTITNDKFYMITDTLDVKEMEYLEIIDFINQCSDDPDITVKMYPYEEFYRTKLKELKHV</sequence>
<name>A0A7J9P0R6_METMI</name>
<comment type="caution">
    <text evidence="1">The sequence shown here is derived from an EMBL/GenBank/DDBJ whole genome shotgun (WGS) entry which is preliminary data.</text>
</comment>
<gene>
    <name evidence="1" type="ORF">HNP86_001785</name>
</gene>
<accession>A0A7J9P0R6</accession>
<evidence type="ECO:0000313" key="1">
    <source>
        <dbReference type="EMBL" id="MBA2851626.1"/>
    </source>
</evidence>
<dbReference type="EMBL" id="JACDUH010000003">
    <property type="protein sequence ID" value="MBA2851626.1"/>
    <property type="molecule type" value="Genomic_DNA"/>
</dbReference>
<dbReference type="AlphaFoldDB" id="A0A7J9P0R6"/>